<gene>
    <name evidence="1" type="ORF">LTS18_002343</name>
</gene>
<organism evidence="1 2">
    <name type="scientific">Coniosporium uncinatum</name>
    <dbReference type="NCBI Taxonomy" id="93489"/>
    <lineage>
        <taxon>Eukaryota</taxon>
        <taxon>Fungi</taxon>
        <taxon>Dikarya</taxon>
        <taxon>Ascomycota</taxon>
        <taxon>Pezizomycotina</taxon>
        <taxon>Dothideomycetes</taxon>
        <taxon>Dothideomycetes incertae sedis</taxon>
        <taxon>Coniosporium</taxon>
    </lineage>
</organism>
<dbReference type="EMBL" id="JAWDJW010012512">
    <property type="protein sequence ID" value="KAK3044035.1"/>
    <property type="molecule type" value="Genomic_DNA"/>
</dbReference>
<comment type="caution">
    <text evidence="1">The sequence shown here is derived from an EMBL/GenBank/DDBJ whole genome shotgun (WGS) entry which is preliminary data.</text>
</comment>
<evidence type="ECO:0000313" key="2">
    <source>
        <dbReference type="Proteomes" id="UP001186974"/>
    </source>
</evidence>
<feature type="non-terminal residue" evidence="1">
    <location>
        <position position="162"/>
    </location>
</feature>
<keyword evidence="2" id="KW-1185">Reference proteome</keyword>
<accession>A0ACC3CS39</accession>
<reference evidence="1" key="1">
    <citation type="submission" date="2024-09" db="EMBL/GenBank/DDBJ databases">
        <title>Black Yeasts Isolated from many extreme environments.</title>
        <authorList>
            <person name="Coleine C."/>
            <person name="Stajich J.E."/>
            <person name="Selbmann L."/>
        </authorList>
    </citation>
    <scope>NUCLEOTIDE SEQUENCE</scope>
    <source>
        <strain evidence="1">CCFEE 5737</strain>
    </source>
</reference>
<dbReference type="Proteomes" id="UP001186974">
    <property type="component" value="Unassembled WGS sequence"/>
</dbReference>
<evidence type="ECO:0000313" key="1">
    <source>
        <dbReference type="EMBL" id="KAK3044035.1"/>
    </source>
</evidence>
<protein>
    <submittedName>
        <fullName evidence="1">Uncharacterized protein</fullName>
    </submittedName>
</protein>
<sequence>MDKAVTMTKTVAEELRSQLEADGDNSGWGIIEMETWASRATLDIIGVAGLGREFNVLGNADDELVKNYAFILEPSKEKLRWFAVMITMGTDILSRIPWKMTTNMKYATDNLDVVCRQLLRDKKEATKMRGDDHIDILSSLIKSNNVSDSELVDQLLTFLAAG</sequence>
<proteinExistence type="predicted"/>
<name>A0ACC3CS39_9PEZI</name>